<comment type="catalytic activity">
    <reaction evidence="1">
        <text>Endonucleolytic cleavage to 5'-phosphomonoester.</text>
        <dbReference type="EC" id="3.1.26.4"/>
    </reaction>
</comment>
<keyword evidence="13" id="KW-1185">Reference proteome</keyword>
<dbReference type="InterPro" id="IPR011320">
    <property type="entry name" value="RNase_H1_N"/>
</dbReference>
<dbReference type="GO" id="GO:0003676">
    <property type="term" value="F:nucleic acid binding"/>
    <property type="evidence" value="ECO:0007669"/>
    <property type="project" value="InterPro"/>
</dbReference>
<keyword evidence="8" id="KW-0378">Hydrolase</keyword>
<proteinExistence type="inferred from homology"/>
<dbReference type="SUPFAM" id="SSF53098">
    <property type="entry name" value="Ribonuclease H-like"/>
    <property type="match status" value="1"/>
</dbReference>
<dbReference type="InterPro" id="IPR009027">
    <property type="entry name" value="Ribosomal_bL9/RNase_H1_N"/>
</dbReference>
<comment type="similarity">
    <text evidence="3">Belongs to the RNase H family.</text>
</comment>
<keyword evidence="7" id="KW-0255">Endonuclease</keyword>
<evidence type="ECO:0000256" key="4">
    <source>
        <dbReference type="ARBA" id="ARBA00012180"/>
    </source>
</evidence>
<dbReference type="FunFam" id="3.30.420.10:FF:000090">
    <property type="entry name" value="Ribonuclease H"/>
    <property type="match status" value="1"/>
</dbReference>
<feature type="domain" description="RNase H type-1" evidence="11">
    <location>
        <begin position="224"/>
        <end position="376"/>
    </location>
</feature>
<dbReference type="InterPro" id="IPR002156">
    <property type="entry name" value="RNaseH_domain"/>
</dbReference>
<keyword evidence="9" id="KW-0460">Magnesium</keyword>
<feature type="region of interest" description="Disordered" evidence="10">
    <location>
        <begin position="126"/>
        <end position="183"/>
    </location>
</feature>
<organism evidence="12 13">
    <name type="scientific">Byssothecium circinans</name>
    <dbReference type="NCBI Taxonomy" id="147558"/>
    <lineage>
        <taxon>Eukaryota</taxon>
        <taxon>Fungi</taxon>
        <taxon>Dikarya</taxon>
        <taxon>Ascomycota</taxon>
        <taxon>Pezizomycotina</taxon>
        <taxon>Dothideomycetes</taxon>
        <taxon>Pleosporomycetidae</taxon>
        <taxon>Pleosporales</taxon>
        <taxon>Massarineae</taxon>
        <taxon>Massarinaceae</taxon>
        <taxon>Byssothecium</taxon>
    </lineage>
</organism>
<dbReference type="OrthoDB" id="407198at2759"/>
<evidence type="ECO:0000259" key="11">
    <source>
        <dbReference type="PROSITE" id="PS50879"/>
    </source>
</evidence>
<keyword evidence="5" id="KW-0540">Nuclease</keyword>
<sequence>MAGAATPSSTSSAVKRKKGPPAFYAVKVGREPGLYYSWEDTRQQTQGFKNPVFKKFNTLPEAEEFLRSDSMVTAKPGKAKFYGVQAGHVPGVYTDYPSVLEQVTGYKGGKQKSFATWEEAQAYVNEGKRTTPSEASAPISLKDHIESSTPSLTDARKPAKKQKKNDGSARITAINNDYEPGTGPLPFDAEDGFDRTITLQPDGAVRHKTETEINARKKQPTGDFEGELKIWTDGAAKGNGRVGALAGIGVWFGRDDDSRNVSEPLLGDGKQTNQRAELTAISRAVDIAPIDRNALIYTDSYYSIKCLTEWFQKWEKNEWKNSAGKAVENKDIIEPIIARIRERELAGAYTKFQWIKGHGVDAGNIQADRLASEGALKDREAVHALATAGASEGQAVIDQLLEHANQETVSKHF</sequence>
<dbReference type="GO" id="GO:0004523">
    <property type="term" value="F:RNA-DNA hybrid ribonuclease activity"/>
    <property type="evidence" value="ECO:0007669"/>
    <property type="project" value="UniProtKB-EC"/>
</dbReference>
<dbReference type="AlphaFoldDB" id="A0A6A5U9I2"/>
<dbReference type="Gene3D" id="3.30.420.10">
    <property type="entry name" value="Ribonuclease H-like superfamily/Ribonuclease H"/>
    <property type="match status" value="1"/>
</dbReference>
<evidence type="ECO:0000256" key="7">
    <source>
        <dbReference type="ARBA" id="ARBA00022759"/>
    </source>
</evidence>
<evidence type="ECO:0000256" key="8">
    <source>
        <dbReference type="ARBA" id="ARBA00022801"/>
    </source>
</evidence>
<evidence type="ECO:0000256" key="1">
    <source>
        <dbReference type="ARBA" id="ARBA00000077"/>
    </source>
</evidence>
<evidence type="ECO:0000256" key="9">
    <source>
        <dbReference type="ARBA" id="ARBA00022842"/>
    </source>
</evidence>
<dbReference type="InterPro" id="IPR050092">
    <property type="entry name" value="RNase_H"/>
</dbReference>
<dbReference type="InterPro" id="IPR012337">
    <property type="entry name" value="RNaseH-like_sf"/>
</dbReference>
<keyword evidence="6" id="KW-0479">Metal-binding</keyword>
<evidence type="ECO:0000313" key="12">
    <source>
        <dbReference type="EMBL" id="KAF1961525.1"/>
    </source>
</evidence>
<comment type="cofactor">
    <cofactor evidence="2">
        <name>Mg(2+)</name>
        <dbReference type="ChEBI" id="CHEBI:18420"/>
    </cofactor>
</comment>
<dbReference type="SUPFAM" id="SSF55658">
    <property type="entry name" value="L9 N-domain-like"/>
    <property type="match status" value="2"/>
</dbReference>
<evidence type="ECO:0000256" key="5">
    <source>
        <dbReference type="ARBA" id="ARBA00022722"/>
    </source>
</evidence>
<dbReference type="PANTHER" id="PTHR10642">
    <property type="entry name" value="RIBONUCLEASE H1"/>
    <property type="match status" value="1"/>
</dbReference>
<dbReference type="Pfam" id="PF00075">
    <property type="entry name" value="RNase_H"/>
    <property type="match status" value="1"/>
</dbReference>
<dbReference type="InterPro" id="IPR036397">
    <property type="entry name" value="RNaseH_sf"/>
</dbReference>
<gene>
    <name evidence="12" type="ORF">CC80DRAFT_402819</name>
</gene>
<dbReference type="GO" id="GO:0046872">
    <property type="term" value="F:metal ion binding"/>
    <property type="evidence" value="ECO:0007669"/>
    <property type="project" value="UniProtKB-KW"/>
</dbReference>
<dbReference type="Proteomes" id="UP000800035">
    <property type="component" value="Unassembled WGS sequence"/>
</dbReference>
<name>A0A6A5U9I2_9PLEO</name>
<reference evidence="12" key="1">
    <citation type="journal article" date="2020" name="Stud. Mycol.">
        <title>101 Dothideomycetes genomes: a test case for predicting lifestyles and emergence of pathogens.</title>
        <authorList>
            <person name="Haridas S."/>
            <person name="Albert R."/>
            <person name="Binder M."/>
            <person name="Bloem J."/>
            <person name="Labutti K."/>
            <person name="Salamov A."/>
            <person name="Andreopoulos B."/>
            <person name="Baker S."/>
            <person name="Barry K."/>
            <person name="Bills G."/>
            <person name="Bluhm B."/>
            <person name="Cannon C."/>
            <person name="Castanera R."/>
            <person name="Culley D."/>
            <person name="Daum C."/>
            <person name="Ezra D."/>
            <person name="Gonzalez J."/>
            <person name="Henrissat B."/>
            <person name="Kuo A."/>
            <person name="Liang C."/>
            <person name="Lipzen A."/>
            <person name="Lutzoni F."/>
            <person name="Magnuson J."/>
            <person name="Mondo S."/>
            <person name="Nolan M."/>
            <person name="Ohm R."/>
            <person name="Pangilinan J."/>
            <person name="Park H.-J."/>
            <person name="Ramirez L."/>
            <person name="Alfaro M."/>
            <person name="Sun H."/>
            <person name="Tritt A."/>
            <person name="Yoshinaga Y."/>
            <person name="Zwiers L.-H."/>
            <person name="Turgeon B."/>
            <person name="Goodwin S."/>
            <person name="Spatafora J."/>
            <person name="Crous P."/>
            <person name="Grigoriev I."/>
        </authorList>
    </citation>
    <scope>NUCLEOTIDE SEQUENCE</scope>
    <source>
        <strain evidence="12">CBS 675.92</strain>
    </source>
</reference>
<dbReference type="GO" id="GO:0043137">
    <property type="term" value="P:DNA replication, removal of RNA primer"/>
    <property type="evidence" value="ECO:0007669"/>
    <property type="project" value="TreeGrafter"/>
</dbReference>
<evidence type="ECO:0000313" key="13">
    <source>
        <dbReference type="Proteomes" id="UP000800035"/>
    </source>
</evidence>
<dbReference type="Pfam" id="PF01693">
    <property type="entry name" value="Cauli_VI"/>
    <property type="match status" value="2"/>
</dbReference>
<dbReference type="EMBL" id="ML976981">
    <property type="protein sequence ID" value="KAF1961525.1"/>
    <property type="molecule type" value="Genomic_DNA"/>
</dbReference>
<evidence type="ECO:0000256" key="10">
    <source>
        <dbReference type="SAM" id="MobiDB-lite"/>
    </source>
</evidence>
<dbReference type="Gene3D" id="3.40.970.10">
    <property type="entry name" value="Ribonuclease H1, N-terminal domain"/>
    <property type="match status" value="2"/>
</dbReference>
<evidence type="ECO:0000256" key="6">
    <source>
        <dbReference type="ARBA" id="ARBA00022723"/>
    </source>
</evidence>
<dbReference type="CDD" id="cd09280">
    <property type="entry name" value="RNase_HI_eukaryote_like"/>
    <property type="match status" value="1"/>
</dbReference>
<evidence type="ECO:0000256" key="3">
    <source>
        <dbReference type="ARBA" id="ARBA00005300"/>
    </source>
</evidence>
<evidence type="ECO:0000256" key="2">
    <source>
        <dbReference type="ARBA" id="ARBA00001946"/>
    </source>
</evidence>
<dbReference type="PANTHER" id="PTHR10642:SF26">
    <property type="entry name" value="RIBONUCLEASE H1"/>
    <property type="match status" value="1"/>
</dbReference>
<dbReference type="InterPro" id="IPR037056">
    <property type="entry name" value="RNase_H1_N_sf"/>
</dbReference>
<dbReference type="EC" id="3.1.26.4" evidence="4"/>
<accession>A0A6A5U9I2</accession>
<dbReference type="FunFam" id="3.40.970.10:FF:000001">
    <property type="entry name" value="Ribonuclease H1"/>
    <property type="match status" value="1"/>
</dbReference>
<dbReference type="PROSITE" id="PS50879">
    <property type="entry name" value="RNASE_H_1"/>
    <property type="match status" value="1"/>
</dbReference>
<protein>
    <recommendedName>
        <fullName evidence="4">ribonuclease H</fullName>
        <ecNumber evidence="4">3.1.26.4</ecNumber>
    </recommendedName>
</protein>